<evidence type="ECO:0000256" key="3">
    <source>
        <dbReference type="ARBA" id="ARBA00022827"/>
    </source>
</evidence>
<dbReference type="PRINTS" id="PR00420">
    <property type="entry name" value="RNGMNOXGNASE"/>
</dbReference>
<dbReference type="Gene3D" id="3.30.9.10">
    <property type="entry name" value="D-Amino Acid Oxidase, subunit A, domain 2"/>
    <property type="match status" value="1"/>
</dbReference>
<dbReference type="GO" id="GO:0071949">
    <property type="term" value="F:FAD binding"/>
    <property type="evidence" value="ECO:0007669"/>
    <property type="project" value="InterPro"/>
</dbReference>
<dbReference type="InterPro" id="IPR002938">
    <property type="entry name" value="FAD-bd"/>
</dbReference>
<keyword evidence="3" id="KW-0274">FAD</keyword>
<accession>A0A4R4DZ08</accession>
<dbReference type="Gene3D" id="3.50.50.60">
    <property type="entry name" value="FAD/NAD(P)-binding domain"/>
    <property type="match status" value="1"/>
</dbReference>
<gene>
    <name evidence="5" type="ORF">E0485_23770</name>
</gene>
<dbReference type="InterPro" id="IPR050641">
    <property type="entry name" value="RIFMO-like"/>
</dbReference>
<dbReference type="GO" id="GO:0016709">
    <property type="term" value="F:oxidoreductase activity, acting on paired donors, with incorporation or reduction of molecular oxygen, NAD(P)H as one donor, and incorporation of one atom of oxygen"/>
    <property type="evidence" value="ECO:0007669"/>
    <property type="project" value="UniProtKB-ARBA"/>
</dbReference>
<dbReference type="OrthoDB" id="9766816at2"/>
<dbReference type="PANTHER" id="PTHR43004:SF19">
    <property type="entry name" value="BINDING MONOOXYGENASE, PUTATIVE (JCVI)-RELATED"/>
    <property type="match status" value="1"/>
</dbReference>
<protein>
    <recommendedName>
        <fullName evidence="4">FAD-binding domain-containing protein</fullName>
    </recommendedName>
</protein>
<organism evidence="5 6">
    <name type="scientific">Paenibacillus albiflavus</name>
    <dbReference type="NCBI Taxonomy" id="2545760"/>
    <lineage>
        <taxon>Bacteria</taxon>
        <taxon>Bacillati</taxon>
        <taxon>Bacillota</taxon>
        <taxon>Bacilli</taxon>
        <taxon>Bacillales</taxon>
        <taxon>Paenibacillaceae</taxon>
        <taxon>Paenibacillus</taxon>
    </lineage>
</organism>
<feature type="domain" description="FAD-binding" evidence="4">
    <location>
        <begin position="6"/>
        <end position="130"/>
    </location>
</feature>
<dbReference type="Gene3D" id="3.40.30.120">
    <property type="match status" value="1"/>
</dbReference>
<reference evidence="5 6" key="1">
    <citation type="submission" date="2019-03" db="EMBL/GenBank/DDBJ databases">
        <authorList>
            <person name="Kim M.K.M."/>
        </authorList>
    </citation>
    <scope>NUCLEOTIDE SEQUENCE [LARGE SCALE GENOMIC DNA]</scope>
    <source>
        <strain evidence="5 6">18JY21-1</strain>
    </source>
</reference>
<evidence type="ECO:0000313" key="6">
    <source>
        <dbReference type="Proteomes" id="UP000295418"/>
    </source>
</evidence>
<comment type="caution">
    <text evidence="5">The sequence shown here is derived from an EMBL/GenBank/DDBJ whole genome shotgun (WGS) entry which is preliminary data.</text>
</comment>
<evidence type="ECO:0000259" key="4">
    <source>
        <dbReference type="Pfam" id="PF01494"/>
    </source>
</evidence>
<dbReference type="PANTHER" id="PTHR43004">
    <property type="entry name" value="TRK SYSTEM POTASSIUM UPTAKE PROTEIN"/>
    <property type="match status" value="1"/>
</dbReference>
<dbReference type="SUPFAM" id="SSF51905">
    <property type="entry name" value="FAD/NAD(P)-binding domain"/>
    <property type="match status" value="1"/>
</dbReference>
<dbReference type="Pfam" id="PF01494">
    <property type="entry name" value="FAD_binding_3"/>
    <property type="match status" value="1"/>
</dbReference>
<dbReference type="RefSeq" id="WP_132420533.1">
    <property type="nucleotide sequence ID" value="NZ_SKFG01000050.1"/>
</dbReference>
<comment type="cofactor">
    <cofactor evidence="1">
        <name>FAD</name>
        <dbReference type="ChEBI" id="CHEBI:57692"/>
    </cofactor>
</comment>
<dbReference type="InterPro" id="IPR036188">
    <property type="entry name" value="FAD/NAD-bd_sf"/>
</dbReference>
<dbReference type="Pfam" id="PF21274">
    <property type="entry name" value="Rng_hyd_C"/>
    <property type="match status" value="1"/>
</dbReference>
<name>A0A4R4DZ08_9BACL</name>
<evidence type="ECO:0000313" key="5">
    <source>
        <dbReference type="EMBL" id="TCZ69567.1"/>
    </source>
</evidence>
<sequence>MTVGNANRFTYHVPFYPEKGETVKDFTPERCLELVRHAVGLPEVNINILSILPWEAAVRVANQYLQGRIFLAGDAAHVMPPTGGYGGSTGIQDAHNLAWKLAAVLQGKADPKLLESYEQERRPVAQFTAEQAGLLADTGAVKVIHSSSNDTSETADLPIPADGTLVSLAYHYRSDAIIYDEQHFPMEHLVMDGRPGTRAPHLWLEHQGEHKSTLDLFGKHFVLLTSTSGEAWLTAAQKISQV</sequence>
<evidence type="ECO:0000256" key="1">
    <source>
        <dbReference type="ARBA" id="ARBA00001974"/>
    </source>
</evidence>
<dbReference type="AlphaFoldDB" id="A0A4R4DZ08"/>
<keyword evidence="2" id="KW-0285">Flavoprotein</keyword>
<proteinExistence type="predicted"/>
<evidence type="ECO:0000256" key="2">
    <source>
        <dbReference type="ARBA" id="ARBA00022630"/>
    </source>
</evidence>
<dbReference type="Proteomes" id="UP000295418">
    <property type="component" value="Unassembled WGS sequence"/>
</dbReference>
<keyword evidence="6" id="KW-1185">Reference proteome</keyword>
<dbReference type="EMBL" id="SKFG01000050">
    <property type="protein sequence ID" value="TCZ69567.1"/>
    <property type="molecule type" value="Genomic_DNA"/>
</dbReference>